<dbReference type="Pfam" id="PF08797">
    <property type="entry name" value="HIRAN"/>
    <property type="match status" value="1"/>
</dbReference>
<protein>
    <submittedName>
        <fullName evidence="4">HIRAN domain protein</fullName>
    </submittedName>
</protein>
<evidence type="ECO:0000313" key="5">
    <source>
        <dbReference type="Proteomes" id="UP000316770"/>
    </source>
</evidence>
<accession>A0A518IUK5</accession>
<evidence type="ECO:0000256" key="2">
    <source>
        <dbReference type="ARBA" id="ARBA00022801"/>
    </source>
</evidence>
<dbReference type="AlphaFoldDB" id="A0A518IUK5"/>
<reference evidence="4 5" key="1">
    <citation type="submission" date="2019-02" db="EMBL/GenBank/DDBJ databases">
        <title>Deep-cultivation of Planctomycetes and their phenomic and genomic characterization uncovers novel biology.</title>
        <authorList>
            <person name="Wiegand S."/>
            <person name="Jogler M."/>
            <person name="Boedeker C."/>
            <person name="Pinto D."/>
            <person name="Vollmers J."/>
            <person name="Rivas-Marin E."/>
            <person name="Kohn T."/>
            <person name="Peeters S.H."/>
            <person name="Heuer A."/>
            <person name="Rast P."/>
            <person name="Oberbeckmann S."/>
            <person name="Bunk B."/>
            <person name="Jeske O."/>
            <person name="Meyerdierks A."/>
            <person name="Storesund J.E."/>
            <person name="Kallscheuer N."/>
            <person name="Luecker S."/>
            <person name="Lage O.M."/>
            <person name="Pohl T."/>
            <person name="Merkel B.J."/>
            <person name="Hornburger P."/>
            <person name="Mueller R.-W."/>
            <person name="Bruemmer F."/>
            <person name="Labrenz M."/>
            <person name="Spormann A.M."/>
            <person name="Op den Camp H."/>
            <person name="Overmann J."/>
            <person name="Amann R."/>
            <person name="Jetten M.S.M."/>
            <person name="Mascher T."/>
            <person name="Medema M.H."/>
            <person name="Devos D.P."/>
            <person name="Kaster A.-K."/>
            <person name="Ovreas L."/>
            <person name="Rohde M."/>
            <person name="Galperin M.Y."/>
            <person name="Jogler C."/>
        </authorList>
    </citation>
    <scope>NUCLEOTIDE SEQUENCE [LARGE SCALE GENOMIC DNA]</scope>
    <source>
        <strain evidence="4 5">Mal33</strain>
    </source>
</reference>
<dbReference type="InterPro" id="IPR014905">
    <property type="entry name" value="HIRAN"/>
</dbReference>
<dbReference type="Proteomes" id="UP000316770">
    <property type="component" value="Chromosome"/>
</dbReference>
<keyword evidence="1" id="KW-0479">Metal-binding</keyword>
<proteinExistence type="predicted"/>
<sequence>MASKTLRRHLDGPELFQLEVVGESHFQKNLQAILSRYESHRIPDRVTQRATARIVSEPTNKHDPNAVQVLIEDLLIGYLDRETAARIRKQLAHAGFDSIDATCSSLIVGGFNLQFGHVLYGVKLDIFTKSQRRRKAQDVPVTELTFFTETPAALAPNELLAYVGNAVKFWSSPDTPSRIHIYCRGGVGGDGKLGTVPKDYIIPIQRHLSAGLEFDATIIAQSDQRWQIRCRLIQGYSVFEFVGLAA</sequence>
<dbReference type="Gene3D" id="3.30.70.2330">
    <property type="match status" value="1"/>
</dbReference>
<evidence type="ECO:0000259" key="3">
    <source>
        <dbReference type="Pfam" id="PF08797"/>
    </source>
</evidence>
<evidence type="ECO:0000256" key="1">
    <source>
        <dbReference type="ARBA" id="ARBA00022723"/>
    </source>
</evidence>
<evidence type="ECO:0000313" key="4">
    <source>
        <dbReference type="EMBL" id="QDV56771.1"/>
    </source>
</evidence>
<keyword evidence="5" id="KW-1185">Reference proteome</keyword>
<keyword evidence="2" id="KW-0378">Hydrolase</keyword>
<name>A0A518IUK5_9BACT</name>
<gene>
    <name evidence="4" type="ORF">Mal33_27700</name>
</gene>
<dbReference type="GO" id="GO:0003676">
    <property type="term" value="F:nucleic acid binding"/>
    <property type="evidence" value="ECO:0007669"/>
    <property type="project" value="InterPro"/>
</dbReference>
<dbReference type="EMBL" id="CP036318">
    <property type="protein sequence ID" value="QDV56771.1"/>
    <property type="molecule type" value="Genomic_DNA"/>
</dbReference>
<dbReference type="RefSeq" id="WP_145285576.1">
    <property type="nucleotide sequence ID" value="NZ_CP036318.1"/>
</dbReference>
<feature type="domain" description="HIRAN" evidence="3">
    <location>
        <begin position="35"/>
        <end position="104"/>
    </location>
</feature>
<dbReference type="GO" id="GO:0008270">
    <property type="term" value="F:zinc ion binding"/>
    <property type="evidence" value="ECO:0007669"/>
    <property type="project" value="InterPro"/>
</dbReference>
<dbReference type="GO" id="GO:0016818">
    <property type="term" value="F:hydrolase activity, acting on acid anhydrides, in phosphorus-containing anhydrides"/>
    <property type="evidence" value="ECO:0007669"/>
    <property type="project" value="InterPro"/>
</dbReference>
<organism evidence="4 5">
    <name type="scientific">Rosistilla oblonga</name>
    <dbReference type="NCBI Taxonomy" id="2527990"/>
    <lineage>
        <taxon>Bacteria</taxon>
        <taxon>Pseudomonadati</taxon>
        <taxon>Planctomycetota</taxon>
        <taxon>Planctomycetia</taxon>
        <taxon>Pirellulales</taxon>
        <taxon>Pirellulaceae</taxon>
        <taxon>Rosistilla</taxon>
    </lineage>
</organism>